<keyword evidence="6" id="KW-1185">Reference proteome</keyword>
<dbReference type="SUPFAM" id="SSF46785">
    <property type="entry name" value="Winged helix' DNA-binding domain"/>
    <property type="match status" value="1"/>
</dbReference>
<dbReference type="SUPFAM" id="SSF48008">
    <property type="entry name" value="GntR ligand-binding domain-like"/>
    <property type="match status" value="1"/>
</dbReference>
<dbReference type="OrthoDB" id="4164516at2"/>
<evidence type="ECO:0000313" key="6">
    <source>
        <dbReference type="Proteomes" id="UP000199288"/>
    </source>
</evidence>
<sequence length="230" mass="25566">MASTRVEYAVTRILDAIADGEFVPGSALLPEDELAHWLEVSRPTMREAVKILKERGVLIVVHGRGTFVADPEQWTDLASIIWWTVRTAPPALAGEHLVEVRRMIEVGACGLAAERRTEEDLQRMRELLDTYDAASLDDDIDHAVAADLAFHQAVLKGSHNPFVAAILHPLEEALRSSRQLTTQVPEVRQRAAAHHRRIFAAIESGDAAAAKKAMREHMTQTRNDLQTFAQ</sequence>
<dbReference type="SMART" id="SM00895">
    <property type="entry name" value="FCD"/>
    <property type="match status" value="1"/>
</dbReference>
<dbReference type="Pfam" id="PF07729">
    <property type="entry name" value="FCD"/>
    <property type="match status" value="1"/>
</dbReference>
<dbReference type="PRINTS" id="PR00035">
    <property type="entry name" value="HTHGNTR"/>
</dbReference>
<dbReference type="CDD" id="cd07377">
    <property type="entry name" value="WHTH_GntR"/>
    <property type="match status" value="1"/>
</dbReference>
<dbReference type="RefSeq" id="WP_092562502.1">
    <property type="nucleotide sequence ID" value="NZ_FNQV01000004.1"/>
</dbReference>
<organism evidence="5 6">
    <name type="scientific">Bowdeniella nasicola</name>
    <dbReference type="NCBI Taxonomy" id="208480"/>
    <lineage>
        <taxon>Bacteria</taxon>
        <taxon>Bacillati</taxon>
        <taxon>Actinomycetota</taxon>
        <taxon>Actinomycetes</taxon>
        <taxon>Actinomycetales</taxon>
        <taxon>Actinomycetaceae</taxon>
        <taxon>Bowdeniella</taxon>
    </lineage>
</organism>
<dbReference type="SMART" id="SM00345">
    <property type="entry name" value="HTH_GNTR"/>
    <property type="match status" value="1"/>
</dbReference>
<proteinExistence type="predicted"/>
<feature type="domain" description="HTH gntR-type" evidence="4">
    <location>
        <begin position="3"/>
        <end position="71"/>
    </location>
</feature>
<dbReference type="PROSITE" id="PS50949">
    <property type="entry name" value="HTH_GNTR"/>
    <property type="match status" value="1"/>
</dbReference>
<dbReference type="Gene3D" id="1.10.10.10">
    <property type="entry name" value="Winged helix-like DNA-binding domain superfamily/Winged helix DNA-binding domain"/>
    <property type="match status" value="1"/>
</dbReference>
<dbReference type="InterPro" id="IPR036390">
    <property type="entry name" value="WH_DNA-bd_sf"/>
</dbReference>
<dbReference type="AlphaFoldDB" id="A0A1H3XZM4"/>
<keyword evidence="2 5" id="KW-0238">DNA-binding</keyword>
<gene>
    <name evidence="5" type="ORF">SAMN02910418_00814</name>
</gene>
<evidence type="ECO:0000256" key="2">
    <source>
        <dbReference type="ARBA" id="ARBA00023125"/>
    </source>
</evidence>
<evidence type="ECO:0000256" key="1">
    <source>
        <dbReference type="ARBA" id="ARBA00023015"/>
    </source>
</evidence>
<protein>
    <submittedName>
        <fullName evidence="5">DNA-binding transcriptional regulator, FadR family</fullName>
    </submittedName>
</protein>
<keyword evidence="1" id="KW-0805">Transcription regulation</keyword>
<evidence type="ECO:0000313" key="5">
    <source>
        <dbReference type="EMBL" id="SEA04899.1"/>
    </source>
</evidence>
<dbReference type="Gene3D" id="1.20.120.530">
    <property type="entry name" value="GntR ligand-binding domain-like"/>
    <property type="match status" value="1"/>
</dbReference>
<dbReference type="PANTHER" id="PTHR43537">
    <property type="entry name" value="TRANSCRIPTIONAL REGULATOR, GNTR FAMILY"/>
    <property type="match status" value="1"/>
</dbReference>
<dbReference type="PANTHER" id="PTHR43537:SF5">
    <property type="entry name" value="UXU OPERON TRANSCRIPTIONAL REGULATOR"/>
    <property type="match status" value="1"/>
</dbReference>
<evidence type="ECO:0000259" key="4">
    <source>
        <dbReference type="PROSITE" id="PS50949"/>
    </source>
</evidence>
<dbReference type="Proteomes" id="UP000199288">
    <property type="component" value="Unassembled WGS sequence"/>
</dbReference>
<evidence type="ECO:0000256" key="3">
    <source>
        <dbReference type="ARBA" id="ARBA00023163"/>
    </source>
</evidence>
<reference evidence="6" key="1">
    <citation type="submission" date="2016-10" db="EMBL/GenBank/DDBJ databases">
        <authorList>
            <person name="Varghese N."/>
            <person name="Submissions S."/>
        </authorList>
    </citation>
    <scope>NUCLEOTIDE SEQUENCE [LARGE SCALE GENOMIC DNA]</scope>
    <source>
        <strain evidence="6">KPR-1</strain>
    </source>
</reference>
<dbReference type="InterPro" id="IPR000524">
    <property type="entry name" value="Tscrpt_reg_HTH_GntR"/>
</dbReference>
<name>A0A1H3XZM4_9ACTO</name>
<dbReference type="EMBL" id="FNQV01000004">
    <property type="protein sequence ID" value="SEA04899.1"/>
    <property type="molecule type" value="Genomic_DNA"/>
</dbReference>
<dbReference type="InterPro" id="IPR036388">
    <property type="entry name" value="WH-like_DNA-bd_sf"/>
</dbReference>
<dbReference type="InterPro" id="IPR008920">
    <property type="entry name" value="TF_FadR/GntR_C"/>
</dbReference>
<dbReference type="InterPro" id="IPR011711">
    <property type="entry name" value="GntR_C"/>
</dbReference>
<dbReference type="Pfam" id="PF00392">
    <property type="entry name" value="GntR"/>
    <property type="match status" value="1"/>
</dbReference>
<keyword evidence="3" id="KW-0804">Transcription</keyword>
<accession>A0A1H3XZM4</accession>
<dbReference type="GO" id="GO:0003677">
    <property type="term" value="F:DNA binding"/>
    <property type="evidence" value="ECO:0007669"/>
    <property type="project" value="UniProtKB-KW"/>
</dbReference>
<dbReference type="GO" id="GO:0003700">
    <property type="term" value="F:DNA-binding transcription factor activity"/>
    <property type="evidence" value="ECO:0007669"/>
    <property type="project" value="InterPro"/>
</dbReference>